<dbReference type="GO" id="GO:0043952">
    <property type="term" value="P:protein transport by the Sec complex"/>
    <property type="evidence" value="ECO:0007669"/>
    <property type="project" value="UniProtKB-UniRule"/>
</dbReference>
<evidence type="ECO:0000256" key="4">
    <source>
        <dbReference type="ARBA" id="ARBA00022692"/>
    </source>
</evidence>
<evidence type="ECO:0000256" key="2">
    <source>
        <dbReference type="ARBA" id="ARBA00022448"/>
    </source>
</evidence>
<dbReference type="RefSeq" id="WP_011102470.1">
    <property type="nucleotide sequence ID" value="NC_004572.3"/>
</dbReference>
<evidence type="ECO:0000256" key="8">
    <source>
        <dbReference type="ARBA" id="ARBA00023136"/>
    </source>
</evidence>
<feature type="transmembrane region" description="Helical" evidence="9">
    <location>
        <begin position="167"/>
        <end position="187"/>
    </location>
</feature>
<feature type="domain" description="Protein export membrane protein SecD/SecF C-terminal" evidence="10">
    <location>
        <begin position="114"/>
        <end position="301"/>
    </location>
</feature>
<reference evidence="11 12" key="1">
    <citation type="journal article" date="2003" name="Genome Res.">
        <title>Tropheryma whipplei twist: a human pathogenic Actinobacteria with a reduced genome.</title>
        <authorList>
            <person name="Raoult D."/>
            <person name="Ogata H."/>
            <person name="Audic S."/>
            <person name="Robert C."/>
            <person name="Suhre K."/>
            <person name="Drancourt M."/>
            <person name="Claverie J.-M."/>
        </authorList>
    </citation>
    <scope>NUCLEOTIDE SEQUENCE [LARGE SCALE GENOMIC DNA]</scope>
    <source>
        <strain evidence="11 12">Twist</strain>
    </source>
</reference>
<dbReference type="PRINTS" id="PR01755">
    <property type="entry name" value="SECFTRNLCASE"/>
</dbReference>
<protein>
    <recommendedName>
        <fullName evidence="9">Protein-export membrane protein SecF</fullName>
    </recommendedName>
</protein>
<evidence type="ECO:0000256" key="6">
    <source>
        <dbReference type="ARBA" id="ARBA00022989"/>
    </source>
</evidence>
<dbReference type="KEGG" id="twh:TWT_272"/>
<dbReference type="GO" id="GO:0015450">
    <property type="term" value="F:protein-transporting ATPase activity"/>
    <property type="evidence" value="ECO:0007669"/>
    <property type="project" value="InterPro"/>
</dbReference>
<dbReference type="STRING" id="203267.TWT_272"/>
<dbReference type="InterPro" id="IPR022645">
    <property type="entry name" value="SecD/SecF_bac"/>
</dbReference>
<evidence type="ECO:0000259" key="10">
    <source>
        <dbReference type="Pfam" id="PF02355"/>
    </source>
</evidence>
<comment type="subunit">
    <text evidence="9">Forms a complex with SecD. Part of the essential Sec protein translocation apparatus which comprises SecA, SecYEG and auxiliary proteins SecDF. Other proteins may also be involved.</text>
</comment>
<dbReference type="PANTHER" id="PTHR30081:SF8">
    <property type="entry name" value="PROTEIN TRANSLOCASE SUBUNIT SECF"/>
    <property type="match status" value="1"/>
</dbReference>
<dbReference type="SUPFAM" id="SSF82866">
    <property type="entry name" value="Multidrug efflux transporter AcrB transmembrane domain"/>
    <property type="match status" value="1"/>
</dbReference>
<dbReference type="Gene3D" id="1.20.1640.10">
    <property type="entry name" value="Multidrug efflux transporter AcrB transmembrane domain"/>
    <property type="match status" value="1"/>
</dbReference>
<dbReference type="NCBIfam" id="TIGR00966">
    <property type="entry name" value="transloc_SecF"/>
    <property type="match status" value="1"/>
</dbReference>
<comment type="function">
    <text evidence="9">Part of the Sec protein translocase complex. Interacts with the SecYEG preprotein conducting channel. SecDF uses the proton motive force (PMF) to complete protein translocation after the ATP-dependent function of SecA.</text>
</comment>
<organism evidence="11 12">
    <name type="scientific">Tropheryma whipplei (strain Twist)</name>
    <name type="common">Whipple's bacillus</name>
    <dbReference type="NCBI Taxonomy" id="203267"/>
    <lineage>
        <taxon>Bacteria</taxon>
        <taxon>Bacillati</taxon>
        <taxon>Actinomycetota</taxon>
        <taxon>Actinomycetes</taxon>
        <taxon>Micrococcales</taxon>
        <taxon>Tropherymataceae</taxon>
        <taxon>Tropheryma</taxon>
    </lineage>
</organism>
<sequence length="322" mass="35032">MAWFARFSDDLYSGRRSIDFVGRYKIWYSASFVILLVAILGPFFHGGYKFGIEFTGGSQFVISDVKQKSIELAREVVKKTVDKPSVVTTFGKGLVVRTDQLSDTQSNSVRDALADTYGVSHDAVAASYIGPSWGQDVTRQGIQGLVIFLLLVFVVMALYFRTWRMSLSAIIALFHDLIITAGIYGLLGLEITPAAVIGLLTILGYSLYDTVVVFDRVRENRALDPTCSDYKGIVNRAVNQTFVRSINTSLIAVLPVASILFIGSLILGASTLSDISVALFIGMLAGAYSTIVIASPTYALLCKKLPSGKEKRLRKASVKAPG</sequence>
<comment type="similarity">
    <text evidence="9">Belongs to the SecD/SecF family. SecF subfamily.</text>
</comment>
<keyword evidence="8 9" id="KW-0472">Membrane</keyword>
<feature type="transmembrane region" description="Helical" evidence="9">
    <location>
        <begin position="250"/>
        <end position="269"/>
    </location>
</feature>
<keyword evidence="5 9" id="KW-0653">Protein transport</keyword>
<evidence type="ECO:0000313" key="11">
    <source>
        <dbReference type="EMBL" id="AAO44369.1"/>
    </source>
</evidence>
<keyword evidence="6 9" id="KW-1133">Transmembrane helix</keyword>
<dbReference type="Pfam" id="PF02355">
    <property type="entry name" value="SecD_SecF_C"/>
    <property type="match status" value="1"/>
</dbReference>
<dbReference type="InterPro" id="IPR022813">
    <property type="entry name" value="SecD/SecF_arch_bac"/>
</dbReference>
<dbReference type="PANTHER" id="PTHR30081">
    <property type="entry name" value="PROTEIN-EXPORT MEMBRANE PROTEIN SEC"/>
    <property type="match status" value="1"/>
</dbReference>
<evidence type="ECO:0000256" key="9">
    <source>
        <dbReference type="HAMAP-Rule" id="MF_01464"/>
    </source>
</evidence>
<dbReference type="OrthoDB" id="9774769at2"/>
<accession>Q83MZ6</accession>
<dbReference type="InterPro" id="IPR048634">
    <property type="entry name" value="SecD_SecF_C"/>
</dbReference>
<dbReference type="Proteomes" id="UP000002200">
    <property type="component" value="Chromosome"/>
</dbReference>
<dbReference type="GO" id="GO:0065002">
    <property type="term" value="P:intracellular protein transmembrane transport"/>
    <property type="evidence" value="ECO:0007669"/>
    <property type="project" value="UniProtKB-UniRule"/>
</dbReference>
<feature type="transmembrane region" description="Helical" evidence="9">
    <location>
        <begin position="193"/>
        <end position="214"/>
    </location>
</feature>
<feature type="transmembrane region" description="Helical" evidence="9">
    <location>
        <begin position="26"/>
        <end position="44"/>
    </location>
</feature>
<gene>
    <name evidence="9 11" type="primary">secF</name>
    <name evidence="11" type="ordered locus">TWT_272</name>
</gene>
<dbReference type="AlphaFoldDB" id="Q83MZ6"/>
<proteinExistence type="inferred from homology"/>
<keyword evidence="12" id="KW-1185">Reference proteome</keyword>
<dbReference type="InterPro" id="IPR055344">
    <property type="entry name" value="SecD_SecF_C_bact"/>
</dbReference>
<evidence type="ECO:0000256" key="1">
    <source>
        <dbReference type="ARBA" id="ARBA00004651"/>
    </source>
</evidence>
<dbReference type="eggNOG" id="COG0341">
    <property type="taxonomic scope" value="Bacteria"/>
</dbReference>
<feature type="transmembrane region" description="Helical" evidence="9">
    <location>
        <begin position="141"/>
        <end position="160"/>
    </location>
</feature>
<dbReference type="HAMAP" id="MF_01464_B">
    <property type="entry name" value="SecF_B"/>
    <property type="match status" value="1"/>
</dbReference>
<comment type="subcellular location">
    <subcellularLocation>
        <location evidence="1 9">Cell membrane</location>
        <topology evidence="1 9">Multi-pass membrane protein</topology>
    </subcellularLocation>
</comment>
<evidence type="ECO:0000256" key="5">
    <source>
        <dbReference type="ARBA" id="ARBA00022927"/>
    </source>
</evidence>
<dbReference type="EMBL" id="AE014184">
    <property type="protein sequence ID" value="AAO44369.1"/>
    <property type="molecule type" value="Genomic_DNA"/>
</dbReference>
<feature type="transmembrane region" description="Helical" evidence="9">
    <location>
        <begin position="275"/>
        <end position="301"/>
    </location>
</feature>
<dbReference type="GO" id="GO:0005886">
    <property type="term" value="C:plasma membrane"/>
    <property type="evidence" value="ECO:0007669"/>
    <property type="project" value="UniProtKB-SubCell"/>
</dbReference>
<dbReference type="GO" id="GO:0006605">
    <property type="term" value="P:protein targeting"/>
    <property type="evidence" value="ECO:0007669"/>
    <property type="project" value="UniProtKB-UniRule"/>
</dbReference>
<evidence type="ECO:0000313" key="12">
    <source>
        <dbReference type="Proteomes" id="UP000002200"/>
    </source>
</evidence>
<evidence type="ECO:0000256" key="7">
    <source>
        <dbReference type="ARBA" id="ARBA00023010"/>
    </source>
</evidence>
<dbReference type="HOGENOM" id="CLU_050012_2_0_11"/>
<keyword evidence="4 9" id="KW-0812">Transmembrane</keyword>
<evidence type="ECO:0000256" key="3">
    <source>
        <dbReference type="ARBA" id="ARBA00022475"/>
    </source>
</evidence>
<keyword evidence="2 9" id="KW-0813">Transport</keyword>
<dbReference type="NCBIfam" id="TIGR00916">
    <property type="entry name" value="2A0604s01"/>
    <property type="match status" value="1"/>
</dbReference>
<keyword evidence="3 9" id="KW-1003">Cell membrane</keyword>
<keyword evidence="7 9" id="KW-0811">Translocation</keyword>
<dbReference type="InterPro" id="IPR005665">
    <property type="entry name" value="SecF_bac"/>
</dbReference>
<name>Q83MZ6_TROWT</name>